<dbReference type="OrthoDB" id="2067919at2"/>
<protein>
    <recommendedName>
        <fullName evidence="3">IraD/Gp25-like domain-containing protein</fullName>
    </recommendedName>
</protein>
<dbReference type="AlphaFoldDB" id="A0A371J1Z9"/>
<evidence type="ECO:0000313" key="1">
    <source>
        <dbReference type="EMBL" id="RDY26745.1"/>
    </source>
</evidence>
<comment type="caution">
    <text evidence="1">The sequence shown here is derived from an EMBL/GenBank/DDBJ whole genome shotgun (WGS) entry which is preliminary data.</text>
</comment>
<organism evidence="1 2">
    <name type="scientific">Lachnotalea glycerini</name>
    <dbReference type="NCBI Taxonomy" id="1763509"/>
    <lineage>
        <taxon>Bacteria</taxon>
        <taxon>Bacillati</taxon>
        <taxon>Bacillota</taxon>
        <taxon>Clostridia</taxon>
        <taxon>Lachnospirales</taxon>
        <taxon>Lachnospiraceae</taxon>
        <taxon>Lachnotalea</taxon>
    </lineage>
</organism>
<sequence>MTIDTSSFDLNFNYQSPEIEDIKRCLVTLYSTKAGQQPLDREFGLACDFISAPIDVCKNLYALEVIEKTERYEKRAQVADVTYHTNYDTGQLEPIILLGAADHYKEVGEDEE</sequence>
<accession>A0A371J1Z9</accession>
<gene>
    <name evidence="1" type="ORF">CG710_021470</name>
</gene>
<evidence type="ECO:0000313" key="2">
    <source>
        <dbReference type="Proteomes" id="UP000216411"/>
    </source>
</evidence>
<dbReference type="Gene3D" id="3.10.450.40">
    <property type="match status" value="1"/>
</dbReference>
<dbReference type="Proteomes" id="UP000216411">
    <property type="component" value="Unassembled WGS sequence"/>
</dbReference>
<proteinExistence type="predicted"/>
<name>A0A371J1Z9_9FIRM</name>
<dbReference type="EMBL" id="NOKA02000135">
    <property type="protein sequence ID" value="RDY26745.1"/>
    <property type="molecule type" value="Genomic_DNA"/>
</dbReference>
<dbReference type="SUPFAM" id="SSF160719">
    <property type="entry name" value="gpW/gp25-like"/>
    <property type="match status" value="1"/>
</dbReference>
<dbReference type="RefSeq" id="WP_094376302.1">
    <property type="nucleotide sequence ID" value="NZ_NOKA02000135.1"/>
</dbReference>
<reference evidence="1 2" key="1">
    <citation type="journal article" date="2017" name="Genome Announc.">
        <title>Draft Genome Sequence of a Sporulating and Motile Strain of Lachnotalea glycerini Isolated from Water in Quebec City, Canada.</title>
        <authorList>
            <person name="Maheux A.F."/>
            <person name="Boudreau D.K."/>
            <person name="Berube E."/>
            <person name="Boissinot M."/>
            <person name="Raymond F."/>
            <person name="Brodeur S."/>
            <person name="Corbeil J."/>
            <person name="Isabel S."/>
            <person name="Omar R.F."/>
            <person name="Bergeron M.G."/>
        </authorList>
    </citation>
    <scope>NUCLEOTIDE SEQUENCE [LARGE SCALE GENOMIC DNA]</scope>
    <source>
        <strain evidence="1 2">CCRI-19302</strain>
    </source>
</reference>
<keyword evidence="2" id="KW-1185">Reference proteome</keyword>
<evidence type="ECO:0008006" key="3">
    <source>
        <dbReference type="Google" id="ProtNLM"/>
    </source>
</evidence>